<accession>A0ABY5HSR2</accession>
<gene>
    <name evidence="1" type="ORF">E4N76_00415</name>
</gene>
<dbReference type="RefSeq" id="WP_255805618.1">
    <property type="nucleotide sequence ID" value="NZ_CP038802.1"/>
</dbReference>
<reference evidence="1" key="1">
    <citation type="submission" date="2019-04" db="EMBL/GenBank/DDBJ databases">
        <title>Whole genome sequencing of oral phylogroup 2 treponemes.</title>
        <authorList>
            <person name="Chan Y."/>
            <person name="Zeng H.H."/>
            <person name="Yu X.L."/>
            <person name="Leung W.K."/>
            <person name="Watt R.M."/>
        </authorList>
    </citation>
    <scope>NUCLEOTIDE SEQUENCE</scope>
    <source>
        <strain evidence="1">OMZ 847</strain>
    </source>
</reference>
<sequence>MNKKQIKTILFFLLDWIWCFPQTLLGFIISRTFWKDSYNEWLISAEFYTSVRIGEEEEGFLYNYLSGFSLGRYICLHKEYYDEAELEKTVRHECGHTLQSRRLGPLYLLAVGIPSAYGNLKARKDSKRAETYYEHYPENWADTLGGVKR</sequence>
<keyword evidence="2" id="KW-1185">Reference proteome</keyword>
<evidence type="ECO:0000313" key="2">
    <source>
        <dbReference type="Proteomes" id="UP001059401"/>
    </source>
</evidence>
<proteinExistence type="predicted"/>
<protein>
    <recommendedName>
        <fullName evidence="3">Peptidase M48 domain-containing protein</fullName>
    </recommendedName>
</protein>
<organism evidence="1 2">
    <name type="scientific">Treponema putidum</name>
    <dbReference type="NCBI Taxonomy" id="221027"/>
    <lineage>
        <taxon>Bacteria</taxon>
        <taxon>Pseudomonadati</taxon>
        <taxon>Spirochaetota</taxon>
        <taxon>Spirochaetia</taxon>
        <taxon>Spirochaetales</taxon>
        <taxon>Treponemataceae</taxon>
        <taxon>Treponema</taxon>
    </lineage>
</organism>
<evidence type="ECO:0000313" key="1">
    <source>
        <dbReference type="EMBL" id="UTY27614.1"/>
    </source>
</evidence>
<dbReference type="EMBL" id="CP038802">
    <property type="protein sequence ID" value="UTY27614.1"/>
    <property type="molecule type" value="Genomic_DNA"/>
</dbReference>
<evidence type="ECO:0008006" key="3">
    <source>
        <dbReference type="Google" id="ProtNLM"/>
    </source>
</evidence>
<name>A0ABY5HSR2_9SPIR</name>
<dbReference type="Proteomes" id="UP001059401">
    <property type="component" value="Chromosome"/>
</dbReference>